<dbReference type="PANTHER" id="PTHR36899">
    <property type="entry name" value="OS04G0395700 PROTEIN"/>
    <property type="match status" value="1"/>
</dbReference>
<protein>
    <recommendedName>
        <fullName evidence="4">Histone chaperone domain-containing protein</fullName>
    </recommendedName>
</protein>
<evidence type="ECO:0000256" key="1">
    <source>
        <dbReference type="SAM" id="MobiDB-lite"/>
    </source>
</evidence>
<dbReference type="AlphaFoldDB" id="A0AAV5LW53"/>
<keyword evidence="3" id="KW-1185">Reference proteome</keyword>
<feature type="compositionally biased region" description="Acidic residues" evidence="1">
    <location>
        <begin position="101"/>
        <end position="142"/>
    </location>
</feature>
<feature type="region of interest" description="Disordered" evidence="1">
    <location>
        <begin position="1"/>
        <end position="179"/>
    </location>
</feature>
<proteinExistence type="predicted"/>
<dbReference type="EMBL" id="BPVZ01000143">
    <property type="protein sequence ID" value="GKV40677.1"/>
    <property type="molecule type" value="Genomic_DNA"/>
</dbReference>
<evidence type="ECO:0000313" key="3">
    <source>
        <dbReference type="Proteomes" id="UP001054252"/>
    </source>
</evidence>
<evidence type="ECO:0008006" key="4">
    <source>
        <dbReference type="Google" id="ProtNLM"/>
    </source>
</evidence>
<organism evidence="2 3">
    <name type="scientific">Rubroshorea leprosula</name>
    <dbReference type="NCBI Taxonomy" id="152421"/>
    <lineage>
        <taxon>Eukaryota</taxon>
        <taxon>Viridiplantae</taxon>
        <taxon>Streptophyta</taxon>
        <taxon>Embryophyta</taxon>
        <taxon>Tracheophyta</taxon>
        <taxon>Spermatophyta</taxon>
        <taxon>Magnoliopsida</taxon>
        <taxon>eudicotyledons</taxon>
        <taxon>Gunneridae</taxon>
        <taxon>Pentapetalae</taxon>
        <taxon>rosids</taxon>
        <taxon>malvids</taxon>
        <taxon>Malvales</taxon>
        <taxon>Dipterocarpaceae</taxon>
        <taxon>Rubroshorea</taxon>
    </lineage>
</organism>
<dbReference type="PANTHER" id="PTHR36899:SF3">
    <property type="entry name" value="F13K23.8 PROTEIN"/>
    <property type="match status" value="1"/>
</dbReference>
<gene>
    <name evidence="2" type="ORF">SLEP1_g48287</name>
</gene>
<name>A0AAV5LW53_9ROSI</name>
<feature type="compositionally biased region" description="Polar residues" evidence="1">
    <location>
        <begin position="41"/>
        <end position="52"/>
    </location>
</feature>
<dbReference type="Proteomes" id="UP001054252">
    <property type="component" value="Unassembled WGS sequence"/>
</dbReference>
<sequence>MAETKSGKEPALPTTKRKADLSSQDHECSPLKAPKIDTHENNNLGASGNYESSVAKLKTREKEPEIDAEEEDGDGDYEDEDDDEAVNGNAHLDRKGKGILIEEEDDSHDNDDDDDDDDSSDSEEESDGDSDLSDDPLAEVDTDNILPSRTRRRVVQPGVYIANDLGNKGNDEDSNDSDA</sequence>
<comment type="caution">
    <text evidence="2">The sequence shown here is derived from an EMBL/GenBank/DDBJ whole genome shotgun (WGS) entry which is preliminary data.</text>
</comment>
<feature type="compositionally biased region" description="Acidic residues" evidence="1">
    <location>
        <begin position="66"/>
        <end position="85"/>
    </location>
</feature>
<feature type="compositionally biased region" description="Basic and acidic residues" evidence="1">
    <location>
        <begin position="17"/>
        <end position="40"/>
    </location>
</feature>
<reference evidence="2 3" key="1">
    <citation type="journal article" date="2021" name="Commun. Biol.">
        <title>The genome of Shorea leprosula (Dipterocarpaceae) highlights the ecological relevance of drought in aseasonal tropical rainforests.</title>
        <authorList>
            <person name="Ng K.K.S."/>
            <person name="Kobayashi M.J."/>
            <person name="Fawcett J.A."/>
            <person name="Hatakeyama M."/>
            <person name="Paape T."/>
            <person name="Ng C.H."/>
            <person name="Ang C.C."/>
            <person name="Tnah L.H."/>
            <person name="Lee C.T."/>
            <person name="Nishiyama T."/>
            <person name="Sese J."/>
            <person name="O'Brien M.J."/>
            <person name="Copetti D."/>
            <person name="Mohd Noor M.I."/>
            <person name="Ong R.C."/>
            <person name="Putra M."/>
            <person name="Sireger I.Z."/>
            <person name="Indrioko S."/>
            <person name="Kosugi Y."/>
            <person name="Izuno A."/>
            <person name="Isagi Y."/>
            <person name="Lee S.L."/>
            <person name="Shimizu K.K."/>
        </authorList>
    </citation>
    <scope>NUCLEOTIDE SEQUENCE [LARGE SCALE GENOMIC DNA]</scope>
    <source>
        <strain evidence="2">214</strain>
    </source>
</reference>
<accession>A0AAV5LW53</accession>
<evidence type="ECO:0000313" key="2">
    <source>
        <dbReference type="EMBL" id="GKV40677.1"/>
    </source>
</evidence>